<protein>
    <submittedName>
        <fullName evidence="1">Uncharacterized protein</fullName>
    </submittedName>
</protein>
<evidence type="ECO:0000313" key="1">
    <source>
        <dbReference type="EMBL" id="KKL58380.1"/>
    </source>
</evidence>
<name>A0A0F9FM75_9ZZZZ</name>
<proteinExistence type="predicted"/>
<dbReference type="AlphaFoldDB" id="A0A0F9FM75"/>
<dbReference type="EMBL" id="LAZR01029848">
    <property type="protein sequence ID" value="KKL58380.1"/>
    <property type="molecule type" value="Genomic_DNA"/>
</dbReference>
<sequence>MATLKRIIKTRMETRTIEKLPKNIKVTQAGIWLETLTQKERDNLNKKVTKQIQEFNFLYSNTFPRLDKYAG</sequence>
<gene>
    <name evidence="1" type="ORF">LCGC14_2225990</name>
</gene>
<reference evidence="1" key="1">
    <citation type="journal article" date="2015" name="Nature">
        <title>Complex archaea that bridge the gap between prokaryotes and eukaryotes.</title>
        <authorList>
            <person name="Spang A."/>
            <person name="Saw J.H."/>
            <person name="Jorgensen S.L."/>
            <person name="Zaremba-Niedzwiedzka K."/>
            <person name="Martijn J."/>
            <person name="Lind A.E."/>
            <person name="van Eijk R."/>
            <person name="Schleper C."/>
            <person name="Guy L."/>
            <person name="Ettema T.J."/>
        </authorList>
    </citation>
    <scope>NUCLEOTIDE SEQUENCE</scope>
</reference>
<feature type="non-terminal residue" evidence="1">
    <location>
        <position position="71"/>
    </location>
</feature>
<accession>A0A0F9FM75</accession>
<organism evidence="1">
    <name type="scientific">marine sediment metagenome</name>
    <dbReference type="NCBI Taxonomy" id="412755"/>
    <lineage>
        <taxon>unclassified sequences</taxon>
        <taxon>metagenomes</taxon>
        <taxon>ecological metagenomes</taxon>
    </lineage>
</organism>
<comment type="caution">
    <text evidence="1">The sequence shown here is derived from an EMBL/GenBank/DDBJ whole genome shotgun (WGS) entry which is preliminary data.</text>
</comment>